<dbReference type="Proteomes" id="UP001367508">
    <property type="component" value="Unassembled WGS sequence"/>
</dbReference>
<name>A0AAN9LAA9_CANGL</name>
<reference evidence="3 4" key="1">
    <citation type="submission" date="2024-01" db="EMBL/GenBank/DDBJ databases">
        <title>The genomes of 5 underutilized Papilionoideae crops provide insights into root nodulation and disease resistanc.</title>
        <authorList>
            <person name="Jiang F."/>
        </authorList>
    </citation>
    <scope>NUCLEOTIDE SEQUENCE [LARGE SCALE GENOMIC DNA]</scope>
    <source>
        <strain evidence="3">LVBAO_FW01</strain>
        <tissue evidence="3">Leaves</tissue>
    </source>
</reference>
<protein>
    <recommendedName>
        <fullName evidence="2">DUF7950 domain-containing protein</fullName>
    </recommendedName>
</protein>
<keyword evidence="4" id="KW-1185">Reference proteome</keyword>
<dbReference type="InterPro" id="IPR057710">
    <property type="entry name" value="DUF7950"/>
</dbReference>
<evidence type="ECO:0000256" key="1">
    <source>
        <dbReference type="SAM" id="MobiDB-lite"/>
    </source>
</evidence>
<feature type="compositionally biased region" description="Low complexity" evidence="1">
    <location>
        <begin position="42"/>
        <end position="53"/>
    </location>
</feature>
<sequence length="297" mass="32818">MDGRGGCCIARYATGAPHVSSVDKIMLRFRPIAPKPVAGTTASDASSSESSDAFFKRGSTKRKYVRNSNSSKRRTRRRKTRSSPEQKNPAPAVTLPLLPETPDPKDSPARDLTQNKVQDNNDNNSFRNNLNKTMPVWLSFENRTPAKVEPYYYFGAMDPAAVRLGGWCSCVTVECVTDTWVEGEGLGSTDEERRVKLSKDTCPGLISDGYGRVTWTNKAYGEMMGHKGEGESRVLLVMKVSAVVPYPSFTCRVRVVQYACGRERNSLTVPCDVWRMDSGGCAWRLDVKAALSLRLGS</sequence>
<evidence type="ECO:0000313" key="3">
    <source>
        <dbReference type="EMBL" id="KAK7330598.1"/>
    </source>
</evidence>
<feature type="domain" description="DUF7950" evidence="2">
    <location>
        <begin position="168"/>
        <end position="292"/>
    </location>
</feature>
<dbReference type="Pfam" id="PF25821">
    <property type="entry name" value="DUF7950"/>
    <property type="match status" value="1"/>
</dbReference>
<dbReference type="EMBL" id="JAYMYQ010000005">
    <property type="protein sequence ID" value="KAK7330598.1"/>
    <property type="molecule type" value="Genomic_DNA"/>
</dbReference>
<dbReference type="PANTHER" id="PTHR33595:SF7">
    <property type="entry name" value="OS12G0242500 PROTEIN"/>
    <property type="match status" value="1"/>
</dbReference>
<accession>A0AAN9LAA9</accession>
<comment type="caution">
    <text evidence="3">The sequence shown here is derived from an EMBL/GenBank/DDBJ whole genome shotgun (WGS) entry which is preliminary data.</text>
</comment>
<evidence type="ECO:0000313" key="4">
    <source>
        <dbReference type="Proteomes" id="UP001367508"/>
    </source>
</evidence>
<feature type="compositionally biased region" description="Basic residues" evidence="1">
    <location>
        <begin position="58"/>
        <end position="81"/>
    </location>
</feature>
<gene>
    <name evidence="3" type="ORF">VNO77_24795</name>
</gene>
<feature type="region of interest" description="Disordered" evidence="1">
    <location>
        <begin position="35"/>
        <end position="128"/>
    </location>
</feature>
<dbReference type="AlphaFoldDB" id="A0AAN9LAA9"/>
<organism evidence="3 4">
    <name type="scientific">Canavalia gladiata</name>
    <name type="common">Sword bean</name>
    <name type="synonym">Dolichos gladiatus</name>
    <dbReference type="NCBI Taxonomy" id="3824"/>
    <lineage>
        <taxon>Eukaryota</taxon>
        <taxon>Viridiplantae</taxon>
        <taxon>Streptophyta</taxon>
        <taxon>Embryophyta</taxon>
        <taxon>Tracheophyta</taxon>
        <taxon>Spermatophyta</taxon>
        <taxon>Magnoliopsida</taxon>
        <taxon>eudicotyledons</taxon>
        <taxon>Gunneridae</taxon>
        <taxon>Pentapetalae</taxon>
        <taxon>rosids</taxon>
        <taxon>fabids</taxon>
        <taxon>Fabales</taxon>
        <taxon>Fabaceae</taxon>
        <taxon>Papilionoideae</taxon>
        <taxon>50 kb inversion clade</taxon>
        <taxon>NPAAA clade</taxon>
        <taxon>indigoferoid/millettioid clade</taxon>
        <taxon>Phaseoleae</taxon>
        <taxon>Canavalia</taxon>
    </lineage>
</organism>
<evidence type="ECO:0000259" key="2">
    <source>
        <dbReference type="Pfam" id="PF25821"/>
    </source>
</evidence>
<proteinExistence type="predicted"/>
<dbReference type="PANTHER" id="PTHR33595">
    <property type="entry name" value="VON WILLEBRAND FACTOR A DOMAIN PROTEIN"/>
    <property type="match status" value="1"/>
</dbReference>